<dbReference type="InterPro" id="IPR043429">
    <property type="entry name" value="ArtM/GltK/GlnP/TcyL/YhdX-like"/>
</dbReference>
<proteinExistence type="inferred from homology"/>
<dbReference type="PANTHER" id="PTHR30614:SF0">
    <property type="entry name" value="L-CYSTINE TRANSPORT SYSTEM PERMEASE PROTEIN TCYL"/>
    <property type="match status" value="1"/>
</dbReference>
<protein>
    <submittedName>
        <fullName evidence="10">Amino acid ABC transporter membrane protein 1, PAAT family</fullName>
    </submittedName>
</protein>
<reference evidence="10 11" key="1">
    <citation type="submission" date="2016-10" db="EMBL/GenBank/DDBJ databases">
        <authorList>
            <person name="de Groot N.N."/>
        </authorList>
    </citation>
    <scope>NUCLEOTIDE SEQUENCE [LARGE SCALE GENOMIC DNA]</scope>
    <source>
        <strain evidence="10 11">DSM 22126</strain>
    </source>
</reference>
<gene>
    <name evidence="10" type="ORF">SAMN04489860_1040</name>
</gene>
<dbReference type="Gene3D" id="1.10.3720.10">
    <property type="entry name" value="MetI-like"/>
    <property type="match status" value="1"/>
</dbReference>
<accession>A0A1H1QC40</accession>
<dbReference type="RefSeq" id="WP_083371832.1">
    <property type="nucleotide sequence ID" value="NZ_LT629776.1"/>
</dbReference>
<dbReference type="PANTHER" id="PTHR30614">
    <property type="entry name" value="MEMBRANE COMPONENT OF AMINO ACID ABC TRANSPORTER"/>
    <property type="match status" value="1"/>
</dbReference>
<evidence type="ECO:0000256" key="3">
    <source>
        <dbReference type="ARBA" id="ARBA00022475"/>
    </source>
</evidence>
<evidence type="ECO:0000313" key="11">
    <source>
        <dbReference type="Proteomes" id="UP000185663"/>
    </source>
</evidence>
<comment type="subcellular location">
    <subcellularLocation>
        <location evidence="1 8">Cell membrane</location>
        <topology evidence="1 8">Multi-pass membrane protein</topology>
    </subcellularLocation>
</comment>
<evidence type="ECO:0000256" key="6">
    <source>
        <dbReference type="ARBA" id="ARBA00022989"/>
    </source>
</evidence>
<comment type="similarity">
    <text evidence="8">Belongs to the binding-protein-dependent transport system permease family.</text>
</comment>
<dbReference type="InterPro" id="IPR000515">
    <property type="entry name" value="MetI-like"/>
</dbReference>
<name>A0A1H1QC40_9CELL</name>
<keyword evidence="3" id="KW-1003">Cell membrane</keyword>
<keyword evidence="7 8" id="KW-0472">Membrane</keyword>
<dbReference type="GO" id="GO:0022857">
    <property type="term" value="F:transmembrane transporter activity"/>
    <property type="evidence" value="ECO:0007669"/>
    <property type="project" value="InterPro"/>
</dbReference>
<dbReference type="eggNOG" id="COG0765">
    <property type="taxonomic scope" value="Bacteria"/>
</dbReference>
<keyword evidence="11" id="KW-1185">Reference proteome</keyword>
<dbReference type="AlphaFoldDB" id="A0A1H1QC40"/>
<dbReference type="NCBIfam" id="TIGR01726">
    <property type="entry name" value="HEQRo_perm_3TM"/>
    <property type="match status" value="1"/>
</dbReference>
<evidence type="ECO:0000256" key="8">
    <source>
        <dbReference type="RuleBase" id="RU363032"/>
    </source>
</evidence>
<sequence length="263" mass="29167">MSDDLSTVFDRLPRLGESVLVTLELTIGGAILAMVVALVLGFGSRTRTLWVRGPSRVIVEFFRGTSLVVQLFWIFYVLPEFGFKMEALAVGIVALGLNYGAYAAEVVRGSIESVPAGQWEAATALNLGWFHRVRRVIFPQAWALMIPMLTNLLIQLIKGSALAYYITLHDLNYWTTELRRATNETIFAYTVGLLVYFAISYVLTMLMNWLERRAKRRLGQLPPRGGSMPTVSEALRLKPKDQTEQLAGAVAPGGPSRSKEVSA</sequence>
<dbReference type="EMBL" id="LT629776">
    <property type="protein sequence ID" value="SDS20873.1"/>
    <property type="molecule type" value="Genomic_DNA"/>
</dbReference>
<dbReference type="CDD" id="cd06261">
    <property type="entry name" value="TM_PBP2"/>
    <property type="match status" value="1"/>
</dbReference>
<dbReference type="NCBIfam" id="TIGR03004">
    <property type="entry name" value="ectoine_ehuC"/>
    <property type="match status" value="1"/>
</dbReference>
<feature type="transmembrane region" description="Helical" evidence="8">
    <location>
        <begin position="141"/>
        <end position="166"/>
    </location>
</feature>
<evidence type="ECO:0000256" key="1">
    <source>
        <dbReference type="ARBA" id="ARBA00004651"/>
    </source>
</evidence>
<feature type="transmembrane region" description="Helical" evidence="8">
    <location>
        <begin position="61"/>
        <end position="79"/>
    </location>
</feature>
<feature type="domain" description="ABC transmembrane type-1" evidence="9">
    <location>
        <begin position="19"/>
        <end position="207"/>
    </location>
</feature>
<dbReference type="Proteomes" id="UP000185663">
    <property type="component" value="Chromosome I"/>
</dbReference>
<dbReference type="GO" id="GO:0006865">
    <property type="term" value="P:amino acid transport"/>
    <property type="evidence" value="ECO:0007669"/>
    <property type="project" value="UniProtKB-KW"/>
</dbReference>
<dbReference type="PROSITE" id="PS50928">
    <property type="entry name" value="ABC_TM1"/>
    <property type="match status" value="1"/>
</dbReference>
<dbReference type="STRING" id="545619.SAMN04489860_1040"/>
<dbReference type="Pfam" id="PF00528">
    <property type="entry name" value="BPD_transp_1"/>
    <property type="match status" value="1"/>
</dbReference>
<dbReference type="InterPro" id="IPR035906">
    <property type="entry name" value="MetI-like_sf"/>
</dbReference>
<keyword evidence="6 8" id="KW-1133">Transmembrane helix</keyword>
<evidence type="ECO:0000256" key="7">
    <source>
        <dbReference type="ARBA" id="ARBA00023136"/>
    </source>
</evidence>
<feature type="transmembrane region" description="Helical" evidence="8">
    <location>
        <begin position="85"/>
        <end position="104"/>
    </location>
</feature>
<dbReference type="GO" id="GO:0043190">
    <property type="term" value="C:ATP-binding cassette (ABC) transporter complex"/>
    <property type="evidence" value="ECO:0007669"/>
    <property type="project" value="InterPro"/>
</dbReference>
<evidence type="ECO:0000256" key="4">
    <source>
        <dbReference type="ARBA" id="ARBA00022692"/>
    </source>
</evidence>
<organism evidence="10 11">
    <name type="scientific">Paraoerskovia marina</name>
    <dbReference type="NCBI Taxonomy" id="545619"/>
    <lineage>
        <taxon>Bacteria</taxon>
        <taxon>Bacillati</taxon>
        <taxon>Actinomycetota</taxon>
        <taxon>Actinomycetes</taxon>
        <taxon>Micrococcales</taxon>
        <taxon>Cellulomonadaceae</taxon>
        <taxon>Paraoerskovia</taxon>
    </lineage>
</organism>
<feature type="transmembrane region" description="Helical" evidence="8">
    <location>
        <begin position="186"/>
        <end position="210"/>
    </location>
</feature>
<keyword evidence="5" id="KW-0029">Amino-acid transport</keyword>
<evidence type="ECO:0000313" key="10">
    <source>
        <dbReference type="EMBL" id="SDS20873.1"/>
    </source>
</evidence>
<feature type="transmembrane region" description="Helical" evidence="8">
    <location>
        <begin position="20"/>
        <end position="40"/>
    </location>
</feature>
<keyword evidence="4 8" id="KW-0812">Transmembrane</keyword>
<evidence type="ECO:0000256" key="2">
    <source>
        <dbReference type="ARBA" id="ARBA00022448"/>
    </source>
</evidence>
<dbReference type="SUPFAM" id="SSF161098">
    <property type="entry name" value="MetI-like"/>
    <property type="match status" value="1"/>
</dbReference>
<keyword evidence="2 8" id="KW-0813">Transport</keyword>
<evidence type="ECO:0000259" key="9">
    <source>
        <dbReference type="PROSITE" id="PS50928"/>
    </source>
</evidence>
<dbReference type="InterPro" id="IPR010065">
    <property type="entry name" value="AA_ABC_transptr_permease_3TM"/>
</dbReference>
<evidence type="ECO:0000256" key="5">
    <source>
        <dbReference type="ARBA" id="ARBA00022970"/>
    </source>
</evidence>
<dbReference type="InterPro" id="IPR014342">
    <property type="entry name" value="Ectoine_EhuC"/>
</dbReference>
<dbReference type="OrthoDB" id="92598at2"/>